<reference evidence="2" key="1">
    <citation type="submission" date="2016-11" db="UniProtKB">
        <authorList>
            <consortium name="WormBaseParasite"/>
        </authorList>
    </citation>
    <scope>IDENTIFICATION</scope>
    <source>
        <strain evidence="2">KR3021</strain>
    </source>
</reference>
<evidence type="ECO:0000313" key="1">
    <source>
        <dbReference type="Proteomes" id="UP000095286"/>
    </source>
</evidence>
<accession>A0AC35U9U3</accession>
<evidence type="ECO:0000313" key="2">
    <source>
        <dbReference type="WBParaSite" id="RSKR_0000906100.1"/>
    </source>
</evidence>
<proteinExistence type="predicted"/>
<sequence>MTNISGQTEEHSKRVSFGGEEHVKMIVYEETPLEETTYIKTSFTSSDAPPSKVTVTTQNSELPRPISPPTQIEEPTHLLHSPPLPSLSQKMNSEVENPFRPELTLYHEVDPIVEQYKTKPFPASPTISPCVSPTKQHRNSEEVALLTKTLEHESHQKSDVYDPHRGSTSVIHAENNSSKYVDESGDIVDLPNKVELVHLDKKKKCCCNLQ</sequence>
<dbReference type="WBParaSite" id="RSKR_0000906100.1">
    <property type="protein sequence ID" value="RSKR_0000906100.1"/>
    <property type="gene ID" value="RSKR_0000906100"/>
</dbReference>
<organism evidence="1 2">
    <name type="scientific">Rhabditophanes sp. KR3021</name>
    <dbReference type="NCBI Taxonomy" id="114890"/>
    <lineage>
        <taxon>Eukaryota</taxon>
        <taxon>Metazoa</taxon>
        <taxon>Ecdysozoa</taxon>
        <taxon>Nematoda</taxon>
        <taxon>Chromadorea</taxon>
        <taxon>Rhabditida</taxon>
        <taxon>Tylenchina</taxon>
        <taxon>Panagrolaimomorpha</taxon>
        <taxon>Strongyloidoidea</taxon>
        <taxon>Alloionematidae</taxon>
        <taxon>Rhabditophanes</taxon>
    </lineage>
</organism>
<name>A0AC35U9U3_9BILA</name>
<protein>
    <submittedName>
        <fullName evidence="2">Ovule protein</fullName>
    </submittedName>
</protein>
<dbReference type="Proteomes" id="UP000095286">
    <property type="component" value="Unplaced"/>
</dbReference>